<feature type="region of interest" description="Disordered" evidence="5">
    <location>
        <begin position="363"/>
        <end position="396"/>
    </location>
</feature>
<feature type="transmembrane region" description="Helical" evidence="6">
    <location>
        <begin position="227"/>
        <end position="248"/>
    </location>
</feature>
<dbReference type="OrthoDB" id="5547497at2759"/>
<feature type="transmembrane region" description="Helical" evidence="6">
    <location>
        <begin position="161"/>
        <end position="179"/>
    </location>
</feature>
<reference evidence="8" key="1">
    <citation type="submission" date="2022-10" db="EMBL/GenBank/DDBJ databases">
        <title>Adaptive evolution leads to modifications in subtelomeric GC content in a zoonotic Cryptosporidium species.</title>
        <authorList>
            <person name="Li J."/>
            <person name="Feng Y."/>
            <person name="Xiao L."/>
        </authorList>
    </citation>
    <scope>NUCLEOTIDE SEQUENCE</scope>
    <source>
        <strain evidence="8">33844</strain>
    </source>
</reference>
<evidence type="ECO:0000259" key="7">
    <source>
        <dbReference type="Pfam" id="PF03151"/>
    </source>
</evidence>
<gene>
    <name evidence="8" type="ORF">OJ253_733</name>
</gene>
<dbReference type="GO" id="GO:0016020">
    <property type="term" value="C:membrane"/>
    <property type="evidence" value="ECO:0007669"/>
    <property type="project" value="UniProtKB-SubCell"/>
</dbReference>
<protein>
    <submittedName>
        <fullName evidence="8">Fucose translocator</fullName>
    </submittedName>
</protein>
<comment type="subcellular location">
    <subcellularLocation>
        <location evidence="1">Membrane</location>
        <topology evidence="1">Multi-pass membrane protein</topology>
    </subcellularLocation>
</comment>
<evidence type="ECO:0000256" key="2">
    <source>
        <dbReference type="ARBA" id="ARBA00022692"/>
    </source>
</evidence>
<comment type="caution">
    <text evidence="8">The sequence shown here is derived from an EMBL/GenBank/DDBJ whole genome shotgun (WGS) entry which is preliminary data.</text>
</comment>
<keyword evidence="2 6" id="KW-0812">Transmembrane</keyword>
<accession>A0A9D5DQ23</accession>
<organism evidence="8">
    <name type="scientific">Cryptosporidium canis</name>
    <dbReference type="NCBI Taxonomy" id="195482"/>
    <lineage>
        <taxon>Eukaryota</taxon>
        <taxon>Sar</taxon>
        <taxon>Alveolata</taxon>
        <taxon>Apicomplexa</taxon>
        <taxon>Conoidasida</taxon>
        <taxon>Coccidia</taxon>
        <taxon>Eucoccidiorida</taxon>
        <taxon>Eimeriorina</taxon>
        <taxon>Cryptosporidiidae</taxon>
        <taxon>Cryptosporidium</taxon>
    </lineage>
</organism>
<dbReference type="InterPro" id="IPR004853">
    <property type="entry name" value="Sugar_P_trans_dom"/>
</dbReference>
<dbReference type="EMBL" id="JAPCXC010000010">
    <property type="protein sequence ID" value="KAJ1611887.1"/>
    <property type="molecule type" value="Genomic_DNA"/>
</dbReference>
<evidence type="ECO:0000256" key="3">
    <source>
        <dbReference type="ARBA" id="ARBA00022989"/>
    </source>
</evidence>
<feature type="transmembrane region" description="Helical" evidence="6">
    <location>
        <begin position="260"/>
        <end position="279"/>
    </location>
</feature>
<evidence type="ECO:0000256" key="6">
    <source>
        <dbReference type="SAM" id="Phobius"/>
    </source>
</evidence>
<dbReference type="PANTHER" id="PTHR11132">
    <property type="entry name" value="SOLUTE CARRIER FAMILY 35"/>
    <property type="match status" value="1"/>
</dbReference>
<evidence type="ECO:0000256" key="5">
    <source>
        <dbReference type="SAM" id="MobiDB-lite"/>
    </source>
</evidence>
<feature type="compositionally biased region" description="Basic and acidic residues" evidence="5">
    <location>
        <begin position="376"/>
        <end position="389"/>
    </location>
</feature>
<name>A0A9D5DQ23_9CRYT</name>
<feature type="transmembrane region" description="Helical" evidence="6">
    <location>
        <begin position="21"/>
        <end position="39"/>
    </location>
</feature>
<evidence type="ECO:0000256" key="4">
    <source>
        <dbReference type="ARBA" id="ARBA00023136"/>
    </source>
</evidence>
<dbReference type="Proteomes" id="UP001067231">
    <property type="component" value="Unassembled WGS sequence"/>
</dbReference>
<proteinExistence type="predicted"/>
<feature type="transmembrane region" description="Helical" evidence="6">
    <location>
        <begin position="185"/>
        <end position="206"/>
    </location>
</feature>
<keyword evidence="4 6" id="KW-0472">Membrane</keyword>
<evidence type="ECO:0000256" key="1">
    <source>
        <dbReference type="ARBA" id="ARBA00004141"/>
    </source>
</evidence>
<sequence length="396" mass="43326">MSKDSESQEISFMGLPRLPTACIAIAVYVVCSIGCVYTNKWILSNVGACHGFIPLVQQFIGAIFVRTMVYIAGMCGISSESQKSTPEKVVQDDQQNKSLFQRFYDRYRYIWPASFCFSSTIVLGNACLAFAKLSTYSVAKSTTLIWNVLFQFILLRIKLPVSTVLSCFLILAGVVVGSLDTSTLAPMAVIAGCLSSIFQALYNTCIARALPKINNDTSEVLVRNQEFSSALLVIYILVSKELVNLFMYSPCFNLASPKFFSCWAVFFLTTAFAAGLNKFTFMVIGLTEPSTFSVVGFTKAGLQTAGGWIIYKDPASVKSVVSVVLTLSGSLIYGITRGSRKAETKKEKVEEIRRLTRCSAASLGDIDVAPSPGEDTETKNSSQKDEEQKLIVSNKV</sequence>
<dbReference type="Pfam" id="PF03151">
    <property type="entry name" value="TPT"/>
    <property type="match status" value="1"/>
</dbReference>
<dbReference type="InterPro" id="IPR050186">
    <property type="entry name" value="TPT_transporter"/>
</dbReference>
<feature type="domain" description="Sugar phosphate transporter" evidence="7">
    <location>
        <begin position="28"/>
        <end position="333"/>
    </location>
</feature>
<keyword evidence="3 6" id="KW-1133">Transmembrane helix</keyword>
<dbReference type="AlphaFoldDB" id="A0A9D5DQ23"/>
<evidence type="ECO:0000313" key="8">
    <source>
        <dbReference type="EMBL" id="KAJ1611887.1"/>
    </source>
</evidence>
<feature type="transmembrane region" description="Helical" evidence="6">
    <location>
        <begin position="109"/>
        <end position="131"/>
    </location>
</feature>